<gene>
    <name evidence="1" type="ORF">RDB_LOCUS70159</name>
</gene>
<evidence type="ECO:0000313" key="1">
    <source>
        <dbReference type="EMBL" id="CAE6454812.1"/>
    </source>
</evidence>
<organism evidence="1 2">
    <name type="scientific">Rhizoctonia solani</name>
    <dbReference type="NCBI Taxonomy" id="456999"/>
    <lineage>
        <taxon>Eukaryota</taxon>
        <taxon>Fungi</taxon>
        <taxon>Dikarya</taxon>
        <taxon>Basidiomycota</taxon>
        <taxon>Agaricomycotina</taxon>
        <taxon>Agaricomycetes</taxon>
        <taxon>Cantharellales</taxon>
        <taxon>Ceratobasidiaceae</taxon>
        <taxon>Rhizoctonia</taxon>
    </lineage>
</organism>
<dbReference type="OrthoDB" id="2367075at2759"/>
<proteinExistence type="predicted"/>
<evidence type="ECO:0008006" key="3">
    <source>
        <dbReference type="Google" id="ProtNLM"/>
    </source>
</evidence>
<comment type="caution">
    <text evidence="1">The sequence shown here is derived from an EMBL/GenBank/DDBJ whole genome shotgun (WGS) entry which is preliminary data.</text>
</comment>
<reference evidence="1" key="1">
    <citation type="submission" date="2021-01" db="EMBL/GenBank/DDBJ databases">
        <authorList>
            <person name="Kaushik A."/>
        </authorList>
    </citation>
    <scope>NUCLEOTIDE SEQUENCE</scope>
    <source>
        <strain evidence="1">AG3-1AP</strain>
    </source>
</reference>
<protein>
    <recommendedName>
        <fullName evidence="3">BTB domain-containing protein</fullName>
    </recommendedName>
</protein>
<dbReference type="EMBL" id="CAJMWV010002103">
    <property type="protein sequence ID" value="CAE6454812.1"/>
    <property type="molecule type" value="Genomic_DNA"/>
</dbReference>
<name>A0A8H3BD32_9AGAM</name>
<accession>A0A8H3BD32</accession>
<dbReference type="AlphaFoldDB" id="A0A8H3BD32"/>
<sequence>MTKPEWLTLNTTTSYPTHRRELFITMGISISTQLEPFSVTSIEWKKRCFGEEQIVDHPEYYFPDGNIIVVVKDTAFNLYRGILQRHARLFEDRGEDALHLNGPIDAKVFTTLCQFLFPREIGVIPIVRPGDTKTWHPVIRGTIELGMPGVRKHILNKLAEDKTTVEDKAADFLFWIQDDDQDLKKLLFECIRVLAYRRSPLSTEEALGLSGTRVNEVAVARERVRSLFYNPNYWKVRIPNTLCRAAKHHCSDEVFLAMTKQMSISVQSNKSGPQTNLLQIAIDSMCTVCSTRYAESIKQHADLEIRKCLEGTNETEDSNSNSSNKVPLKSWCFES</sequence>
<evidence type="ECO:0000313" key="2">
    <source>
        <dbReference type="Proteomes" id="UP000663831"/>
    </source>
</evidence>
<dbReference type="Proteomes" id="UP000663831">
    <property type="component" value="Unassembled WGS sequence"/>
</dbReference>